<evidence type="ECO:0000313" key="1">
    <source>
        <dbReference type="EMBL" id="PMD46969.1"/>
    </source>
</evidence>
<dbReference type="Proteomes" id="UP000235786">
    <property type="component" value="Unassembled WGS sequence"/>
</dbReference>
<accession>A0A2J6S878</accession>
<protein>
    <submittedName>
        <fullName evidence="1">Uncharacterized protein</fullName>
    </submittedName>
</protein>
<proteinExistence type="predicted"/>
<name>A0A2J6S878_HYAVF</name>
<sequence length="289" mass="31337">MVKTYILAPNWTTAPPPKGPIKLGHLLDDLTEFTPLNRLNVPDIPEGYVNPVHTQNGFKTSRSRLLSGELGIFARVLGLVGVGAGAEVSYKKDSSDILSCKTLETQTFDPPSSYIISSMALPEVKMFMEGANFKEPVYMVTGLKIGRGASLKSSAGSEKGVKIDGGLNPPGSPAQFGGKFKLESKTTEGESWTHASDFIVAFRVRKIWYDRKSNVKNEAHKKNVVMQDGTPAMNVGGEGDMELHVDDEVGVEEMEGFGFAGGELSVQGETDENGEDVRWIIPNVEDAKE</sequence>
<evidence type="ECO:0000313" key="2">
    <source>
        <dbReference type="Proteomes" id="UP000235786"/>
    </source>
</evidence>
<dbReference type="STRING" id="1149755.A0A2J6S878"/>
<gene>
    <name evidence="1" type="ORF">L207DRAFT_506058</name>
</gene>
<dbReference type="OrthoDB" id="4500473at2759"/>
<organism evidence="1 2">
    <name type="scientific">Hyaloscypha variabilis (strain UAMH 11265 / GT02V1 / F)</name>
    <name type="common">Meliniomyces variabilis</name>
    <dbReference type="NCBI Taxonomy" id="1149755"/>
    <lineage>
        <taxon>Eukaryota</taxon>
        <taxon>Fungi</taxon>
        <taxon>Dikarya</taxon>
        <taxon>Ascomycota</taxon>
        <taxon>Pezizomycotina</taxon>
        <taxon>Leotiomycetes</taxon>
        <taxon>Helotiales</taxon>
        <taxon>Hyaloscyphaceae</taxon>
        <taxon>Hyaloscypha</taxon>
        <taxon>Hyaloscypha variabilis</taxon>
    </lineage>
</organism>
<reference evidence="1 2" key="1">
    <citation type="submission" date="2016-04" db="EMBL/GenBank/DDBJ databases">
        <title>A degradative enzymes factory behind the ericoid mycorrhizal symbiosis.</title>
        <authorList>
            <consortium name="DOE Joint Genome Institute"/>
            <person name="Martino E."/>
            <person name="Morin E."/>
            <person name="Grelet G."/>
            <person name="Kuo A."/>
            <person name="Kohler A."/>
            <person name="Daghino S."/>
            <person name="Barry K."/>
            <person name="Choi C."/>
            <person name="Cichocki N."/>
            <person name="Clum A."/>
            <person name="Copeland A."/>
            <person name="Hainaut M."/>
            <person name="Haridas S."/>
            <person name="Labutti K."/>
            <person name="Lindquist E."/>
            <person name="Lipzen A."/>
            <person name="Khouja H.-R."/>
            <person name="Murat C."/>
            <person name="Ohm R."/>
            <person name="Olson A."/>
            <person name="Spatafora J."/>
            <person name="Veneault-Fourrey C."/>
            <person name="Henrissat B."/>
            <person name="Grigoriev I."/>
            <person name="Martin F."/>
            <person name="Perotto S."/>
        </authorList>
    </citation>
    <scope>NUCLEOTIDE SEQUENCE [LARGE SCALE GENOMIC DNA]</scope>
    <source>
        <strain evidence="1 2">F</strain>
    </source>
</reference>
<dbReference type="EMBL" id="KZ613938">
    <property type="protein sequence ID" value="PMD46969.1"/>
    <property type="molecule type" value="Genomic_DNA"/>
</dbReference>
<keyword evidence="2" id="KW-1185">Reference proteome</keyword>
<dbReference type="AlphaFoldDB" id="A0A2J6S878"/>